<name>A0ABW4DKH9_9BACL</name>
<comment type="caution">
    <text evidence="3">The sequence shown here is derived from an EMBL/GenBank/DDBJ whole genome shotgun (WGS) entry which is preliminary data.</text>
</comment>
<dbReference type="Pfam" id="PF00589">
    <property type="entry name" value="Phage_integrase"/>
    <property type="match status" value="1"/>
</dbReference>
<dbReference type="InterPro" id="IPR011010">
    <property type="entry name" value="DNA_brk_join_enz"/>
</dbReference>
<keyword evidence="4" id="KW-1185">Reference proteome</keyword>
<evidence type="ECO:0000313" key="3">
    <source>
        <dbReference type="EMBL" id="MFD1464284.1"/>
    </source>
</evidence>
<evidence type="ECO:0000256" key="1">
    <source>
        <dbReference type="ARBA" id="ARBA00023172"/>
    </source>
</evidence>
<dbReference type="InterPro" id="IPR013762">
    <property type="entry name" value="Integrase-like_cat_sf"/>
</dbReference>
<organism evidence="3 4">
    <name type="scientific">Paenibacillus farraposensis</name>
    <dbReference type="NCBI Taxonomy" id="2807095"/>
    <lineage>
        <taxon>Bacteria</taxon>
        <taxon>Bacillati</taxon>
        <taxon>Bacillota</taxon>
        <taxon>Bacilli</taxon>
        <taxon>Bacillales</taxon>
        <taxon>Paenibacillaceae</taxon>
        <taxon>Paenibacillus</taxon>
    </lineage>
</organism>
<proteinExistence type="predicted"/>
<dbReference type="PROSITE" id="PS51898">
    <property type="entry name" value="TYR_RECOMBINASE"/>
    <property type="match status" value="1"/>
</dbReference>
<dbReference type="PANTHER" id="PTHR30349">
    <property type="entry name" value="PHAGE INTEGRASE-RELATED"/>
    <property type="match status" value="1"/>
</dbReference>
<reference evidence="4" key="1">
    <citation type="journal article" date="2019" name="Int. J. Syst. Evol. Microbiol.">
        <title>The Global Catalogue of Microorganisms (GCM) 10K type strain sequencing project: providing services to taxonomists for standard genome sequencing and annotation.</title>
        <authorList>
            <consortium name="The Broad Institute Genomics Platform"/>
            <consortium name="The Broad Institute Genome Sequencing Center for Infectious Disease"/>
            <person name="Wu L."/>
            <person name="Ma J."/>
        </authorList>
    </citation>
    <scope>NUCLEOTIDE SEQUENCE [LARGE SCALE GENOMIC DNA]</scope>
    <source>
        <strain evidence="4">CCM 9147</strain>
    </source>
</reference>
<evidence type="ECO:0000259" key="2">
    <source>
        <dbReference type="PROSITE" id="PS51898"/>
    </source>
</evidence>
<evidence type="ECO:0000313" key="4">
    <source>
        <dbReference type="Proteomes" id="UP001597340"/>
    </source>
</evidence>
<accession>A0ABW4DKH9</accession>
<sequence length="179" mass="20493">MRKGEAAALKWSDIELKNKTVVVKKTLDFDFPEAHEELFGDTKNDNSERILQLSNTVVADLKHHMNVIDQNKLILNEMYRHDLNLVMCRTDGRLIPKSTLFNAFSRILKRAKLPSLPIHSLRHTHAVLLLEAGATMKYVQERLGHGGIQITADVYAHISKKIEMNSIKKYESFTESLLQ</sequence>
<dbReference type="InterPro" id="IPR050090">
    <property type="entry name" value="Tyrosine_recombinase_XerCD"/>
</dbReference>
<dbReference type="InterPro" id="IPR002104">
    <property type="entry name" value="Integrase_catalytic"/>
</dbReference>
<keyword evidence="1" id="KW-0233">DNA recombination</keyword>
<dbReference type="EMBL" id="JBHTNZ010000122">
    <property type="protein sequence ID" value="MFD1464284.1"/>
    <property type="molecule type" value="Genomic_DNA"/>
</dbReference>
<protein>
    <submittedName>
        <fullName evidence="3">Site-specific integrase</fullName>
    </submittedName>
</protein>
<dbReference type="Proteomes" id="UP001597340">
    <property type="component" value="Unassembled WGS sequence"/>
</dbReference>
<dbReference type="PANTHER" id="PTHR30349:SF64">
    <property type="entry name" value="PROPHAGE INTEGRASE INTD-RELATED"/>
    <property type="match status" value="1"/>
</dbReference>
<dbReference type="SUPFAM" id="SSF56349">
    <property type="entry name" value="DNA breaking-rejoining enzymes"/>
    <property type="match status" value="1"/>
</dbReference>
<gene>
    <name evidence="3" type="ORF">ACFQ5D_23850</name>
</gene>
<dbReference type="CDD" id="cd01189">
    <property type="entry name" value="INT_ICEBs1_C_like"/>
    <property type="match status" value="1"/>
</dbReference>
<feature type="domain" description="Tyr recombinase" evidence="2">
    <location>
        <begin position="1"/>
        <end position="169"/>
    </location>
</feature>
<dbReference type="Gene3D" id="1.10.443.10">
    <property type="entry name" value="Intergrase catalytic core"/>
    <property type="match status" value="1"/>
</dbReference>